<protein>
    <submittedName>
        <fullName evidence="1">Uncharacterized protein</fullName>
    </submittedName>
</protein>
<sequence>EGLLERKWVVRDEAHSRVLELTEAGKDGLASRFAVRL</sequence>
<feature type="non-terminal residue" evidence="1">
    <location>
        <position position="1"/>
    </location>
</feature>
<gene>
    <name evidence="1" type="ORF">AVDCRST_MAG93-7850</name>
</gene>
<evidence type="ECO:0000313" key="1">
    <source>
        <dbReference type="EMBL" id="CAA9364228.1"/>
    </source>
</evidence>
<accession>A0A6J4MNE4</accession>
<reference evidence="1" key="1">
    <citation type="submission" date="2020-02" db="EMBL/GenBank/DDBJ databases">
        <authorList>
            <person name="Meier V. D."/>
        </authorList>
    </citation>
    <scope>NUCLEOTIDE SEQUENCE</scope>
    <source>
        <strain evidence="1">AVDCRST_MAG93</strain>
    </source>
</reference>
<organism evidence="1">
    <name type="scientific">uncultured Chloroflexia bacterium</name>
    <dbReference type="NCBI Taxonomy" id="1672391"/>
    <lineage>
        <taxon>Bacteria</taxon>
        <taxon>Bacillati</taxon>
        <taxon>Chloroflexota</taxon>
        <taxon>Chloroflexia</taxon>
        <taxon>environmental samples</taxon>
    </lineage>
</organism>
<dbReference type="EMBL" id="CADCTR010002647">
    <property type="protein sequence ID" value="CAA9364228.1"/>
    <property type="molecule type" value="Genomic_DNA"/>
</dbReference>
<proteinExistence type="predicted"/>
<dbReference type="AlphaFoldDB" id="A0A6J4MNE4"/>
<name>A0A6J4MNE4_9CHLR</name>